<evidence type="ECO:0000256" key="1">
    <source>
        <dbReference type="ARBA" id="ARBA00022801"/>
    </source>
</evidence>
<dbReference type="Pfam" id="PF00795">
    <property type="entry name" value="CN_hydrolase"/>
    <property type="match status" value="1"/>
</dbReference>
<sequence length="256" mass="28870">MLNMRANCWRNILQVIKRLILLFYQKNFYAGAGYGPISLQDDEDTIRETVFEKLCNIAVKYNVNIVGALSTKFNETGFKGNNIGFVIERNGKLAPKYQERFHQTESEKPFSYSGEEYVLFDLDCAKLGMVIGVDIFYPEIARNMVLKGAEILINPILAPGVKEKDLFPDNLYRICSTARAMENQIFVVTVNGVGQFAHVDMPIFGESIVSGPTGILQDLGNDEEVKVVELDESIKNEAKKNMDLYALRNDKMCSVI</sequence>
<dbReference type="InterPro" id="IPR036526">
    <property type="entry name" value="C-N_Hydrolase_sf"/>
</dbReference>
<reference evidence="3 4" key="1">
    <citation type="submission" date="2018-08" db="EMBL/GenBank/DDBJ databases">
        <title>A genome reference for cultivated species of the human gut microbiota.</title>
        <authorList>
            <person name="Zou Y."/>
            <person name="Xue W."/>
            <person name="Luo G."/>
        </authorList>
    </citation>
    <scope>NUCLEOTIDE SEQUENCE [LARGE SCALE GENOMIC DNA]</scope>
    <source>
        <strain evidence="3 4">AF42-21</strain>
    </source>
</reference>
<proteinExistence type="predicted"/>
<dbReference type="Gene3D" id="3.60.110.10">
    <property type="entry name" value="Carbon-nitrogen hydrolase"/>
    <property type="match status" value="1"/>
</dbReference>
<protein>
    <submittedName>
        <fullName evidence="3">Carbon-nitrogen hydrolase family protein</fullName>
    </submittedName>
</protein>
<dbReference type="PANTHER" id="PTHR43674:SF2">
    <property type="entry name" value="BETA-UREIDOPROPIONASE"/>
    <property type="match status" value="1"/>
</dbReference>
<dbReference type="EMBL" id="QRNS01000081">
    <property type="protein sequence ID" value="RHK58904.1"/>
    <property type="molecule type" value="Genomic_DNA"/>
</dbReference>
<dbReference type="SUPFAM" id="SSF56317">
    <property type="entry name" value="Carbon-nitrogen hydrolase"/>
    <property type="match status" value="1"/>
</dbReference>
<dbReference type="GO" id="GO:0016811">
    <property type="term" value="F:hydrolase activity, acting on carbon-nitrogen (but not peptide) bonds, in linear amides"/>
    <property type="evidence" value="ECO:0007669"/>
    <property type="project" value="TreeGrafter"/>
</dbReference>
<keyword evidence="1 3" id="KW-0378">Hydrolase</keyword>
<comment type="caution">
    <text evidence="3">The sequence shown here is derived from an EMBL/GenBank/DDBJ whole genome shotgun (WGS) entry which is preliminary data.</text>
</comment>
<accession>A0A415H0T6</accession>
<dbReference type="PANTHER" id="PTHR43674">
    <property type="entry name" value="NITRILASE C965.09-RELATED"/>
    <property type="match status" value="1"/>
</dbReference>
<evidence type="ECO:0000259" key="2">
    <source>
        <dbReference type="PROSITE" id="PS50263"/>
    </source>
</evidence>
<organism evidence="3 4">
    <name type="scientific">Dorea formicigenerans</name>
    <dbReference type="NCBI Taxonomy" id="39486"/>
    <lineage>
        <taxon>Bacteria</taxon>
        <taxon>Bacillati</taxon>
        <taxon>Bacillota</taxon>
        <taxon>Clostridia</taxon>
        <taxon>Lachnospirales</taxon>
        <taxon>Lachnospiraceae</taxon>
        <taxon>Dorea</taxon>
    </lineage>
</organism>
<dbReference type="AlphaFoldDB" id="A0A415H0T6"/>
<feature type="domain" description="CN hydrolase" evidence="2">
    <location>
        <begin position="1"/>
        <end position="234"/>
    </location>
</feature>
<evidence type="ECO:0000313" key="4">
    <source>
        <dbReference type="Proteomes" id="UP000284152"/>
    </source>
</evidence>
<dbReference type="InterPro" id="IPR050345">
    <property type="entry name" value="Aliph_Amidase/BUP"/>
</dbReference>
<dbReference type="InterPro" id="IPR003010">
    <property type="entry name" value="C-N_Hydrolase"/>
</dbReference>
<name>A0A415H0T6_9FIRM</name>
<dbReference type="CDD" id="cd07197">
    <property type="entry name" value="nitrilase"/>
    <property type="match status" value="1"/>
</dbReference>
<evidence type="ECO:0000313" key="3">
    <source>
        <dbReference type="EMBL" id="RHK58904.1"/>
    </source>
</evidence>
<dbReference type="Proteomes" id="UP000284152">
    <property type="component" value="Unassembled WGS sequence"/>
</dbReference>
<gene>
    <name evidence="3" type="ORF">DW054_16705</name>
</gene>
<dbReference type="PROSITE" id="PS50263">
    <property type="entry name" value="CN_HYDROLASE"/>
    <property type="match status" value="1"/>
</dbReference>